<dbReference type="OMA" id="PMYFCEL"/>
<keyword evidence="4" id="KW-0342">GTP-binding</keyword>
<dbReference type="InterPro" id="IPR056752">
    <property type="entry name" value="EFL1"/>
</dbReference>
<dbReference type="GO" id="GO:1990904">
    <property type="term" value="C:ribonucleoprotein complex"/>
    <property type="evidence" value="ECO:0007669"/>
    <property type="project" value="TreeGrafter"/>
</dbReference>
<dbReference type="GO" id="GO:0043022">
    <property type="term" value="F:ribosome binding"/>
    <property type="evidence" value="ECO:0007669"/>
    <property type="project" value="TreeGrafter"/>
</dbReference>
<dbReference type="SUPFAM" id="SSF50447">
    <property type="entry name" value="Translation proteins"/>
    <property type="match status" value="1"/>
</dbReference>
<dbReference type="GO" id="GO:0003924">
    <property type="term" value="F:GTPase activity"/>
    <property type="evidence" value="ECO:0007669"/>
    <property type="project" value="TreeGrafter"/>
</dbReference>
<dbReference type="GO" id="GO:0005829">
    <property type="term" value="C:cytosol"/>
    <property type="evidence" value="ECO:0007669"/>
    <property type="project" value="TreeGrafter"/>
</dbReference>
<keyword evidence="3" id="KW-0378">Hydrolase</keyword>
<dbReference type="CDD" id="cd01681">
    <property type="entry name" value="aeEF2_snRNP_like_IV"/>
    <property type="match status" value="1"/>
</dbReference>
<dbReference type="CDD" id="cd16261">
    <property type="entry name" value="EF2_snRNP_III"/>
    <property type="match status" value="1"/>
</dbReference>
<feature type="signal peptide" evidence="6">
    <location>
        <begin position="1"/>
        <end position="21"/>
    </location>
</feature>
<evidence type="ECO:0000256" key="6">
    <source>
        <dbReference type="SAM" id="SignalP"/>
    </source>
</evidence>
<dbReference type="GO" id="GO:0042256">
    <property type="term" value="P:cytosolic ribosome assembly"/>
    <property type="evidence" value="ECO:0007669"/>
    <property type="project" value="TreeGrafter"/>
</dbReference>
<dbReference type="Pfam" id="PF14492">
    <property type="entry name" value="EFG_III"/>
    <property type="match status" value="1"/>
</dbReference>
<dbReference type="InterPro" id="IPR000640">
    <property type="entry name" value="EFG_V-like"/>
</dbReference>
<evidence type="ECO:0000256" key="2">
    <source>
        <dbReference type="ARBA" id="ARBA00022741"/>
    </source>
</evidence>
<evidence type="ECO:0000313" key="9">
    <source>
        <dbReference type="WBParaSite" id="nRc.2.0.1.t33821-RA"/>
    </source>
</evidence>
<dbReference type="FunFam" id="3.30.70.870:FF:000002">
    <property type="entry name" value="Translation elongation factor 2"/>
    <property type="match status" value="1"/>
</dbReference>
<evidence type="ECO:0000256" key="4">
    <source>
        <dbReference type="ARBA" id="ARBA00023134"/>
    </source>
</evidence>
<dbReference type="SUPFAM" id="SSF54211">
    <property type="entry name" value="Ribosomal protein S5 domain 2-like"/>
    <property type="match status" value="1"/>
</dbReference>
<feature type="chain" id="PRO_5037317837" description="Elongation factor-like 1" evidence="6">
    <location>
        <begin position="22"/>
        <end position="711"/>
    </location>
</feature>
<dbReference type="Gene3D" id="3.30.230.10">
    <property type="match status" value="1"/>
</dbReference>
<dbReference type="InterPro" id="IPR014721">
    <property type="entry name" value="Ribsml_uS5_D2-typ_fold_subgr"/>
</dbReference>
<evidence type="ECO:0000256" key="1">
    <source>
        <dbReference type="ARBA" id="ARBA00022517"/>
    </source>
</evidence>
<dbReference type="GO" id="GO:0005525">
    <property type="term" value="F:GTP binding"/>
    <property type="evidence" value="ECO:0007669"/>
    <property type="project" value="UniProtKB-KW"/>
</dbReference>
<dbReference type="Gene3D" id="2.40.30.10">
    <property type="entry name" value="Translation factors"/>
    <property type="match status" value="1"/>
</dbReference>
<dbReference type="PANTHER" id="PTHR42908">
    <property type="entry name" value="TRANSLATION ELONGATION FACTOR-RELATED"/>
    <property type="match status" value="1"/>
</dbReference>
<evidence type="ECO:0000256" key="5">
    <source>
        <dbReference type="ARBA" id="ARBA00081809"/>
    </source>
</evidence>
<dbReference type="InterPro" id="IPR020568">
    <property type="entry name" value="Ribosomal_Su5_D2-typ_SF"/>
</dbReference>
<dbReference type="Gene3D" id="3.30.70.870">
    <property type="entry name" value="Elongation Factor G (Translational Gtpase), domain 3"/>
    <property type="match status" value="1"/>
</dbReference>
<dbReference type="InterPro" id="IPR041095">
    <property type="entry name" value="EFG_II"/>
</dbReference>
<evidence type="ECO:0000259" key="7">
    <source>
        <dbReference type="SMART" id="SM00838"/>
    </source>
</evidence>
<keyword evidence="2" id="KW-0547">Nucleotide-binding</keyword>
<feature type="domain" description="Elongation factor EFG" evidence="7">
    <location>
        <begin position="571"/>
        <end position="660"/>
    </location>
</feature>
<dbReference type="CDD" id="cd04096">
    <property type="entry name" value="eEF2_snRNP_like_C"/>
    <property type="match status" value="1"/>
</dbReference>
<dbReference type="Pfam" id="PF00679">
    <property type="entry name" value="EFG_C"/>
    <property type="match status" value="1"/>
</dbReference>
<dbReference type="SMART" id="SM00838">
    <property type="entry name" value="EFG_C"/>
    <property type="match status" value="1"/>
</dbReference>
<sequence length="711" mass="79733">LIRSLLQQWLPLSAAVLSAVCSELPASDQISPEKIRGLFDTKTSPNLRESSSQIIKTGSIDTDSAVVVFVSKLFAVEKQQIASFNNSRNAESANFRVGFKNGALTDEEVEKLRQRVLDMKNVRFESEIETKSIDEIDTQSSQNVDADRFVLLAFARIYSGTLTAGQNVYVLDENTGGVSGPENQSPFVVESIYSMMGREFLPLQKTYAGNIVALSGEKLIDRLTGKVAALTSPMIDFAPFADLHFYAEPIVRVVVRPKNASDLSKMSEILKFISKIDPMIRTYVEQTGEHILATAGEMHLQKCIDDLTKRYSKLELNFSEPIVPFAETIVKEEEKTAGGGVKKKKNVEMWTANKQISVNVRAAPLPLSIIEILNHNDALLDRIDFAQQNPEALSSKDAEQFLDDVEKFYCELKTAFEKEGKKWKSAHSAVWSFGPRKARCNILFNKIPEYEKNRPNFWQFLYQKITNFSKTERTFDFGFPGSSSSNVRDCDQSFINGFRSLCQAGPLCSEILYGVGFFVENWSQQDDVTTTTTNNTENSCETIDQYGPLSGQLLTTVKEACKASFQAQNQRLMAAMYACTIRCTTEVLGKVYSVLNKRNGKVIGEEMNEGTNLFEISAVLPVIESFGFADEVRKKTSALASPQLVFSHWEVIGVDPFWVPTTQEELEHFGTKADTANRALKYMNMVRKRKGLEVDEQVVEFGTKQRTLIKK</sequence>
<dbReference type="Pfam" id="PF25118">
    <property type="entry name" value="EFL1"/>
    <property type="match status" value="1"/>
</dbReference>
<dbReference type="Proteomes" id="UP000887565">
    <property type="component" value="Unplaced"/>
</dbReference>
<evidence type="ECO:0000313" key="8">
    <source>
        <dbReference type="Proteomes" id="UP000887565"/>
    </source>
</evidence>
<accession>A0A915K521</accession>
<evidence type="ECO:0000256" key="3">
    <source>
        <dbReference type="ARBA" id="ARBA00022801"/>
    </source>
</evidence>
<name>A0A915K521_ROMCU</name>
<dbReference type="AlphaFoldDB" id="A0A915K521"/>
<dbReference type="Gene3D" id="3.30.70.240">
    <property type="match status" value="1"/>
</dbReference>
<protein>
    <recommendedName>
        <fullName evidence="5">Elongation factor-like 1</fullName>
    </recommendedName>
</protein>
<proteinExistence type="predicted"/>
<dbReference type="FunFam" id="3.30.70.240:FF:000006">
    <property type="entry name" value="Elongation factor like GTPase 1"/>
    <property type="match status" value="1"/>
</dbReference>
<dbReference type="PANTHER" id="PTHR42908:SF3">
    <property type="entry name" value="ELONGATION FACTOR-LIKE GTPASE 1"/>
    <property type="match status" value="1"/>
</dbReference>
<dbReference type="SUPFAM" id="SSF54980">
    <property type="entry name" value="EF-G C-terminal domain-like"/>
    <property type="match status" value="2"/>
</dbReference>
<reference evidence="9" key="1">
    <citation type="submission" date="2022-11" db="UniProtKB">
        <authorList>
            <consortium name="WormBaseParasite"/>
        </authorList>
    </citation>
    <scope>IDENTIFICATION</scope>
</reference>
<dbReference type="InterPro" id="IPR009000">
    <property type="entry name" value="Transl_B-barrel_sf"/>
</dbReference>
<dbReference type="InterPro" id="IPR035647">
    <property type="entry name" value="EFG_III/V"/>
</dbReference>
<dbReference type="WBParaSite" id="nRc.2.0.1.t33821-RA">
    <property type="protein sequence ID" value="nRc.2.0.1.t33821-RA"/>
    <property type="gene ID" value="nRc.2.0.1.g33821"/>
</dbReference>
<organism evidence="8 9">
    <name type="scientific">Romanomermis culicivorax</name>
    <name type="common">Nematode worm</name>
    <dbReference type="NCBI Taxonomy" id="13658"/>
    <lineage>
        <taxon>Eukaryota</taxon>
        <taxon>Metazoa</taxon>
        <taxon>Ecdysozoa</taxon>
        <taxon>Nematoda</taxon>
        <taxon>Enoplea</taxon>
        <taxon>Dorylaimia</taxon>
        <taxon>Mermithida</taxon>
        <taxon>Mermithoidea</taxon>
        <taxon>Mermithidae</taxon>
        <taxon>Romanomermis</taxon>
    </lineage>
</organism>
<keyword evidence="1" id="KW-0690">Ribosome biogenesis</keyword>
<keyword evidence="6" id="KW-0732">Signal</keyword>
<keyword evidence="8" id="KW-1185">Reference proteome</keyword>